<organism evidence="2 3">
    <name type="scientific">Acinetobacter entericus</name>
    <dbReference type="NCBI Taxonomy" id="2989714"/>
    <lineage>
        <taxon>Bacteria</taxon>
        <taxon>Pseudomonadati</taxon>
        <taxon>Pseudomonadota</taxon>
        <taxon>Gammaproteobacteria</taxon>
        <taxon>Moraxellales</taxon>
        <taxon>Moraxellaceae</taxon>
        <taxon>Acinetobacter</taxon>
    </lineage>
</organism>
<comment type="caution">
    <text evidence="2">The sequence shown here is derived from an EMBL/GenBank/DDBJ whole genome shotgun (WGS) entry which is preliminary data.</text>
</comment>
<name>A0ABT3NGI2_9GAMM</name>
<dbReference type="CDD" id="cd04301">
    <property type="entry name" value="NAT_SF"/>
    <property type="match status" value="1"/>
</dbReference>
<evidence type="ECO:0000313" key="3">
    <source>
        <dbReference type="Proteomes" id="UP001209682"/>
    </source>
</evidence>
<feature type="domain" description="N-acetyltransferase" evidence="1">
    <location>
        <begin position="26"/>
        <end position="172"/>
    </location>
</feature>
<dbReference type="SUPFAM" id="SSF55729">
    <property type="entry name" value="Acyl-CoA N-acyltransferases (Nat)"/>
    <property type="match status" value="1"/>
</dbReference>
<dbReference type="PANTHER" id="PTHR43451:SF1">
    <property type="entry name" value="ACETYLTRANSFERASE"/>
    <property type="match status" value="1"/>
</dbReference>
<dbReference type="InterPro" id="IPR000182">
    <property type="entry name" value="GNAT_dom"/>
</dbReference>
<dbReference type="Pfam" id="PF13673">
    <property type="entry name" value="Acetyltransf_10"/>
    <property type="match status" value="1"/>
</dbReference>
<dbReference type="Proteomes" id="UP001209682">
    <property type="component" value="Unassembled WGS sequence"/>
</dbReference>
<proteinExistence type="predicted"/>
<keyword evidence="3" id="KW-1185">Reference proteome</keyword>
<evidence type="ECO:0000259" key="1">
    <source>
        <dbReference type="PROSITE" id="PS51186"/>
    </source>
</evidence>
<dbReference type="InterPro" id="IPR052564">
    <property type="entry name" value="N-acetyltrans/Recomb-assoc"/>
</dbReference>
<protein>
    <submittedName>
        <fullName evidence="2">GNAT family N-acetyltransferase</fullName>
    </submittedName>
</protein>
<dbReference type="Gene3D" id="3.40.630.30">
    <property type="match status" value="1"/>
</dbReference>
<reference evidence="2 3" key="1">
    <citation type="submission" date="2022-11" db="EMBL/GenBank/DDBJ databases">
        <title>Acinetobacter entericus sp. nov., isolated from the gut of the plastic-eating larvae of the Coleoptera insect Zophobas atratus.</title>
        <authorList>
            <person name="Dong X."/>
            <person name="Yang Y."/>
        </authorList>
    </citation>
    <scope>NUCLEOTIDE SEQUENCE [LARGE SCALE GENOMIC DNA]</scope>
    <source>
        <strain evidence="2 3">BIT-DXN8</strain>
    </source>
</reference>
<dbReference type="EMBL" id="JAPEQW010000005">
    <property type="protein sequence ID" value="MCW8038660.1"/>
    <property type="molecule type" value="Genomic_DNA"/>
</dbReference>
<dbReference type="PANTHER" id="PTHR43451">
    <property type="entry name" value="ACETYLTRANSFERASE (GNAT) FAMILY PROTEIN"/>
    <property type="match status" value="1"/>
</dbReference>
<gene>
    <name evidence="2" type="ORF">OKC24_05685</name>
</gene>
<dbReference type="RefSeq" id="WP_228257529.1">
    <property type="nucleotide sequence ID" value="NZ_JAPEQW010000005.1"/>
</dbReference>
<accession>A0ABT3NGI2</accession>
<dbReference type="PROSITE" id="PS51186">
    <property type="entry name" value="GNAT"/>
    <property type="match status" value="1"/>
</dbReference>
<dbReference type="InterPro" id="IPR016181">
    <property type="entry name" value="Acyl_CoA_acyltransferase"/>
</dbReference>
<sequence length="181" mass="20925">MNSLFRFLYPSAVLRKHELHKKQDLIMIRHAKIEDSTAIAALIDPYIDDFALNQPGRDKLSLQAVEALILNSSVHYYVYTQDQRILAVIAYKHTSDTSSHLIHFFTMQNMRQQGIGRKLWQFIEAKQQGILLMTVNSSYAAQQVYEKLGFQNISAVIETNGLRFIQMRKVFAISCLQENFI</sequence>
<evidence type="ECO:0000313" key="2">
    <source>
        <dbReference type="EMBL" id="MCW8038660.1"/>
    </source>
</evidence>